<dbReference type="AlphaFoldDB" id="A0AAD6V4A5"/>
<accession>A0AAD6V4A5</accession>
<keyword evidence="3" id="KW-1185">Reference proteome</keyword>
<comment type="caution">
    <text evidence="2">The sequence shown here is derived from an EMBL/GenBank/DDBJ whole genome shotgun (WGS) entry which is preliminary data.</text>
</comment>
<dbReference type="EMBL" id="JARJCW010000055">
    <property type="protein sequence ID" value="KAJ7202355.1"/>
    <property type="molecule type" value="Genomic_DNA"/>
</dbReference>
<evidence type="ECO:0000256" key="1">
    <source>
        <dbReference type="SAM" id="MobiDB-lite"/>
    </source>
</evidence>
<evidence type="ECO:0000313" key="3">
    <source>
        <dbReference type="Proteomes" id="UP001219525"/>
    </source>
</evidence>
<evidence type="ECO:0000313" key="2">
    <source>
        <dbReference type="EMBL" id="KAJ7202355.1"/>
    </source>
</evidence>
<feature type="region of interest" description="Disordered" evidence="1">
    <location>
        <begin position="177"/>
        <end position="199"/>
    </location>
</feature>
<gene>
    <name evidence="2" type="ORF">GGX14DRAFT_399520</name>
</gene>
<name>A0AAD6V4A5_9AGAR</name>
<reference evidence="2" key="1">
    <citation type="submission" date="2023-03" db="EMBL/GenBank/DDBJ databases">
        <title>Massive genome expansion in bonnet fungi (Mycena s.s.) driven by repeated elements and novel gene families across ecological guilds.</title>
        <authorList>
            <consortium name="Lawrence Berkeley National Laboratory"/>
            <person name="Harder C.B."/>
            <person name="Miyauchi S."/>
            <person name="Viragh M."/>
            <person name="Kuo A."/>
            <person name="Thoen E."/>
            <person name="Andreopoulos B."/>
            <person name="Lu D."/>
            <person name="Skrede I."/>
            <person name="Drula E."/>
            <person name="Henrissat B."/>
            <person name="Morin E."/>
            <person name="Kohler A."/>
            <person name="Barry K."/>
            <person name="LaButti K."/>
            <person name="Morin E."/>
            <person name="Salamov A."/>
            <person name="Lipzen A."/>
            <person name="Mereny Z."/>
            <person name="Hegedus B."/>
            <person name="Baldrian P."/>
            <person name="Stursova M."/>
            <person name="Weitz H."/>
            <person name="Taylor A."/>
            <person name="Grigoriev I.V."/>
            <person name="Nagy L.G."/>
            <person name="Martin F."/>
            <person name="Kauserud H."/>
        </authorList>
    </citation>
    <scope>NUCLEOTIDE SEQUENCE</scope>
    <source>
        <strain evidence="2">9144</strain>
    </source>
</reference>
<feature type="compositionally biased region" description="Basic and acidic residues" evidence="1">
    <location>
        <begin position="187"/>
        <end position="199"/>
    </location>
</feature>
<dbReference type="Proteomes" id="UP001219525">
    <property type="component" value="Unassembled WGS sequence"/>
</dbReference>
<sequence>MYGYLHRTILEWARATQNREFEAQFREKQTTLCHGMKNKLFHGWWCDLGGLLEDRYRASLHSCKIESIRQRHTQATTYKTSGHESSRADVTALTKLRRISADPVHLDRHTYELSFIAAAAARECIQAHRSSGSSEARGGAKRDDWGAARANCRGLRWPVWEILPRHEAGVPKLGSLDARSAGMRLQSSDKRRGASAEPA</sequence>
<proteinExistence type="predicted"/>
<protein>
    <submittedName>
        <fullName evidence="2">Uncharacterized protein</fullName>
    </submittedName>
</protein>
<organism evidence="2 3">
    <name type="scientific">Mycena pura</name>
    <dbReference type="NCBI Taxonomy" id="153505"/>
    <lineage>
        <taxon>Eukaryota</taxon>
        <taxon>Fungi</taxon>
        <taxon>Dikarya</taxon>
        <taxon>Basidiomycota</taxon>
        <taxon>Agaricomycotina</taxon>
        <taxon>Agaricomycetes</taxon>
        <taxon>Agaricomycetidae</taxon>
        <taxon>Agaricales</taxon>
        <taxon>Marasmiineae</taxon>
        <taxon>Mycenaceae</taxon>
        <taxon>Mycena</taxon>
    </lineage>
</organism>